<evidence type="ECO:0000313" key="3">
    <source>
        <dbReference type="Proteomes" id="UP000318288"/>
    </source>
</evidence>
<dbReference type="EMBL" id="SJPW01000002">
    <property type="protein sequence ID" value="TWU58512.1"/>
    <property type="molecule type" value="Genomic_DNA"/>
</dbReference>
<gene>
    <name evidence="2" type="ORF">Poly51_12910</name>
</gene>
<feature type="compositionally biased region" description="Polar residues" evidence="1">
    <location>
        <begin position="1"/>
        <end position="16"/>
    </location>
</feature>
<name>A0A5C6FCR6_9BACT</name>
<reference evidence="2 3" key="1">
    <citation type="submission" date="2019-02" db="EMBL/GenBank/DDBJ databases">
        <title>Deep-cultivation of Planctomycetes and their phenomic and genomic characterization uncovers novel biology.</title>
        <authorList>
            <person name="Wiegand S."/>
            <person name="Jogler M."/>
            <person name="Boedeker C."/>
            <person name="Pinto D."/>
            <person name="Vollmers J."/>
            <person name="Rivas-Marin E."/>
            <person name="Kohn T."/>
            <person name="Peeters S.H."/>
            <person name="Heuer A."/>
            <person name="Rast P."/>
            <person name="Oberbeckmann S."/>
            <person name="Bunk B."/>
            <person name="Jeske O."/>
            <person name="Meyerdierks A."/>
            <person name="Storesund J.E."/>
            <person name="Kallscheuer N."/>
            <person name="Luecker S."/>
            <person name="Lage O.M."/>
            <person name="Pohl T."/>
            <person name="Merkel B.J."/>
            <person name="Hornburger P."/>
            <person name="Mueller R.-W."/>
            <person name="Bruemmer F."/>
            <person name="Labrenz M."/>
            <person name="Spormann A.M."/>
            <person name="Op Den Camp H."/>
            <person name="Overmann J."/>
            <person name="Amann R."/>
            <person name="Jetten M.S.M."/>
            <person name="Mascher T."/>
            <person name="Medema M.H."/>
            <person name="Devos D.P."/>
            <person name="Kaster A.-K."/>
            <person name="Ovreas L."/>
            <person name="Rohde M."/>
            <person name="Galperin M.Y."/>
            <person name="Jogler C."/>
        </authorList>
    </citation>
    <scope>NUCLEOTIDE SEQUENCE [LARGE SCALE GENOMIC DNA]</scope>
    <source>
        <strain evidence="2 3">Poly51</strain>
    </source>
</reference>
<evidence type="ECO:0000256" key="1">
    <source>
        <dbReference type="SAM" id="MobiDB-lite"/>
    </source>
</evidence>
<dbReference type="Proteomes" id="UP000318288">
    <property type="component" value="Unassembled WGS sequence"/>
</dbReference>
<evidence type="ECO:0000313" key="2">
    <source>
        <dbReference type="EMBL" id="TWU58512.1"/>
    </source>
</evidence>
<keyword evidence="3" id="KW-1185">Reference proteome</keyword>
<protein>
    <submittedName>
        <fullName evidence="2">Uncharacterized protein</fullName>
    </submittedName>
</protein>
<dbReference type="AlphaFoldDB" id="A0A5C6FCR6"/>
<feature type="region of interest" description="Disordered" evidence="1">
    <location>
        <begin position="1"/>
        <end position="21"/>
    </location>
</feature>
<comment type="caution">
    <text evidence="2">The sequence shown here is derived from an EMBL/GenBank/DDBJ whole genome shotgun (WGS) entry which is preliminary data.</text>
</comment>
<sequence>MFDEILTSSKASNSIGPASPGMRTFGMLMMDGFTVRFEETNGKRSTKQNVSHT</sequence>
<proteinExistence type="predicted"/>
<accession>A0A5C6FCR6</accession>
<organism evidence="2 3">
    <name type="scientific">Rubripirellula tenax</name>
    <dbReference type="NCBI Taxonomy" id="2528015"/>
    <lineage>
        <taxon>Bacteria</taxon>
        <taxon>Pseudomonadati</taxon>
        <taxon>Planctomycetota</taxon>
        <taxon>Planctomycetia</taxon>
        <taxon>Pirellulales</taxon>
        <taxon>Pirellulaceae</taxon>
        <taxon>Rubripirellula</taxon>
    </lineage>
</organism>